<dbReference type="RefSeq" id="WP_290598649.1">
    <property type="nucleotide sequence ID" value="NZ_CAKZIO010000013.1"/>
</dbReference>
<reference evidence="2 3" key="1">
    <citation type="submission" date="2017-08" db="EMBL/GenBank/DDBJ databases">
        <title>Infants hospitalized years apart are colonized by the same room-sourced microbial strains.</title>
        <authorList>
            <person name="Brooks B."/>
            <person name="Olm M.R."/>
            <person name="Firek B.A."/>
            <person name="Baker R."/>
            <person name="Thomas B.C."/>
            <person name="Morowitz M.J."/>
            <person name="Banfield J.F."/>
        </authorList>
    </citation>
    <scope>NUCLEOTIDE SEQUENCE [LARGE SCALE GENOMIC DNA]</scope>
    <source>
        <strain evidence="2">S2_006_000_R1_57</strain>
    </source>
</reference>
<dbReference type="EMBL" id="QFOZ01000007">
    <property type="protein sequence ID" value="PZP88760.1"/>
    <property type="molecule type" value="Genomic_DNA"/>
</dbReference>
<keyword evidence="1" id="KW-0732">Signal</keyword>
<name>A0A2W5IAL6_9ACTN</name>
<protein>
    <recommendedName>
        <fullName evidence="4">SGNH hydrolase-type esterase domain-containing protein</fullName>
    </recommendedName>
</protein>
<evidence type="ECO:0000313" key="3">
    <source>
        <dbReference type="Proteomes" id="UP000248606"/>
    </source>
</evidence>
<comment type="caution">
    <text evidence="2">The sequence shown here is derived from an EMBL/GenBank/DDBJ whole genome shotgun (WGS) entry which is preliminary data.</text>
</comment>
<accession>A0A2W5IAL6</accession>
<feature type="signal peptide" evidence="1">
    <location>
        <begin position="1"/>
        <end position="34"/>
    </location>
</feature>
<dbReference type="AlphaFoldDB" id="A0A2W5IAL6"/>
<gene>
    <name evidence="2" type="ORF">DI579_05205</name>
</gene>
<evidence type="ECO:0008006" key="4">
    <source>
        <dbReference type="Google" id="ProtNLM"/>
    </source>
</evidence>
<dbReference type="InterPro" id="IPR036514">
    <property type="entry name" value="SGNH_hydro_sf"/>
</dbReference>
<dbReference type="Gene3D" id="3.40.50.1110">
    <property type="entry name" value="SGNH hydrolase"/>
    <property type="match status" value="1"/>
</dbReference>
<feature type="chain" id="PRO_5015948322" description="SGNH hydrolase-type esterase domain-containing protein" evidence="1">
    <location>
        <begin position="35"/>
        <end position="372"/>
    </location>
</feature>
<evidence type="ECO:0000256" key="1">
    <source>
        <dbReference type="SAM" id="SignalP"/>
    </source>
</evidence>
<dbReference type="SUPFAM" id="SSF52266">
    <property type="entry name" value="SGNH hydrolase"/>
    <property type="match status" value="1"/>
</dbReference>
<sequence length="372" mass="41135">MIIRPAKHLYKCVTGIAVGILLVSSLLAPTAANAAPTSHTVTPVHVTNWRDEESVKAGKDSLTALHNAIAKLPVEPHWGKHDIDASTSTDPSEVTSIAPPVVQELIDTINPLSAGKPNYVAVGDSWPGSSLIGTIRMDPCWRNRLGYPEMIAVGTKLSLRNTSCAGAGLNSYWLHSRLVRTSADKKTGIYKSPMRDAIDEDTRLATIQLGLNEFLRLFCWYDRLHGRTEMQCTSAIHARFRTVEPYLEAVYEGIYKDAVRRSHPSAKIVAVGYNQMFNGGGPCWDGIILGFQTRKLVDELIVSLNNAARNAAERAHIPYYQVGEGENTLLRSACGIPYYRYIAGYAIVEGSEMLHPTIRWHIELARHIVKTY</sequence>
<organism evidence="2 3">
    <name type="scientific">Lawsonella clevelandensis</name>
    <dbReference type="NCBI Taxonomy" id="1528099"/>
    <lineage>
        <taxon>Bacteria</taxon>
        <taxon>Bacillati</taxon>
        <taxon>Actinomycetota</taxon>
        <taxon>Actinomycetes</taxon>
        <taxon>Mycobacteriales</taxon>
        <taxon>Lawsonellaceae</taxon>
        <taxon>Lawsonella</taxon>
    </lineage>
</organism>
<dbReference type="Proteomes" id="UP000248606">
    <property type="component" value="Unassembled WGS sequence"/>
</dbReference>
<proteinExistence type="predicted"/>
<evidence type="ECO:0000313" key="2">
    <source>
        <dbReference type="EMBL" id="PZP88760.1"/>
    </source>
</evidence>